<dbReference type="AlphaFoldDB" id="A0A524RQX0"/>
<evidence type="ECO:0000313" key="7">
    <source>
        <dbReference type="Proteomes" id="UP000317990"/>
    </source>
</evidence>
<dbReference type="PANTHER" id="PTHR10286">
    <property type="entry name" value="INORGANIC PYROPHOSPHATASE"/>
    <property type="match status" value="1"/>
</dbReference>
<keyword evidence="4 5" id="KW-0460">Magnesium</keyword>
<comment type="subcellular location">
    <subcellularLocation>
        <location evidence="5">Cytoplasm</location>
    </subcellularLocation>
</comment>
<dbReference type="Gene3D" id="3.90.80.10">
    <property type="entry name" value="Inorganic pyrophosphatase"/>
    <property type="match status" value="1"/>
</dbReference>
<evidence type="ECO:0000256" key="5">
    <source>
        <dbReference type="HAMAP-Rule" id="MF_00209"/>
    </source>
</evidence>
<dbReference type="HAMAP" id="MF_00209">
    <property type="entry name" value="Inorganic_PPase"/>
    <property type="match status" value="1"/>
</dbReference>
<feature type="binding site" evidence="5">
    <location>
        <position position="54"/>
    </location>
    <ligand>
        <name>substrate</name>
    </ligand>
</feature>
<keyword evidence="5" id="KW-0963">Cytoplasm</keyword>
<reference evidence="6 7" key="1">
    <citation type="journal article" date="2019" name="mSystems">
        <title>Life at home and on the roam: Genomic adaptions reflect the dual lifestyle of an intracellular, facultative symbiont.</title>
        <authorList>
            <person name="Burgsdorf I."/>
        </authorList>
    </citation>
    <scope>NUCLEOTIDE SEQUENCE [LARGE SCALE GENOMIC DNA]</scope>
    <source>
        <strain evidence="6">277cV</strain>
    </source>
</reference>
<name>A0A524RQX0_9CHRO</name>
<comment type="similarity">
    <text evidence="5">Belongs to the PPase family.</text>
</comment>
<feature type="binding site" evidence="5">
    <location>
        <position position="28"/>
    </location>
    <ligand>
        <name>substrate</name>
    </ligand>
</feature>
<comment type="caution">
    <text evidence="6">The sequence shown here is derived from an EMBL/GenBank/DDBJ whole genome shotgun (WGS) entry which is preliminary data.</text>
</comment>
<comment type="function">
    <text evidence="5">Catalyzes the hydrolysis of inorganic pyrophosphate (PPi) forming two phosphate ions.</text>
</comment>
<feature type="binding site" evidence="5">
    <location>
        <position position="138"/>
    </location>
    <ligand>
        <name>substrate</name>
    </ligand>
</feature>
<evidence type="ECO:0000256" key="2">
    <source>
        <dbReference type="ARBA" id="ARBA00022723"/>
    </source>
</evidence>
<protein>
    <recommendedName>
        <fullName evidence="5">Inorganic pyrophosphatase</fullName>
        <ecNumber evidence="5">3.6.1.1</ecNumber>
    </recommendedName>
    <alternativeName>
        <fullName evidence="5">Pyrophosphate phospho-hydrolase</fullName>
        <shortName evidence="5">PPase</shortName>
    </alternativeName>
</protein>
<dbReference type="InterPro" id="IPR008162">
    <property type="entry name" value="Pyrophosphatase"/>
</dbReference>
<feature type="binding site" evidence="5">
    <location>
        <position position="69"/>
    </location>
    <ligand>
        <name>Mg(2+)</name>
        <dbReference type="ChEBI" id="CHEBI:18420"/>
        <label>2</label>
    </ligand>
</feature>
<dbReference type="InterPro" id="IPR036649">
    <property type="entry name" value="Pyrophosphatase_sf"/>
</dbReference>
<dbReference type="GO" id="GO:0004427">
    <property type="term" value="F:inorganic diphosphate phosphatase activity"/>
    <property type="evidence" value="ECO:0007669"/>
    <property type="project" value="UniProtKB-UniRule"/>
</dbReference>
<keyword evidence="2 5" id="KW-0479">Metal-binding</keyword>
<proteinExistence type="inferred from homology"/>
<dbReference type="GO" id="GO:0005737">
    <property type="term" value="C:cytoplasm"/>
    <property type="evidence" value="ECO:0007669"/>
    <property type="project" value="UniProtKB-SubCell"/>
</dbReference>
<keyword evidence="3 5" id="KW-0378">Hydrolase</keyword>
<dbReference type="GO" id="GO:0000287">
    <property type="term" value="F:magnesium ion binding"/>
    <property type="evidence" value="ECO:0007669"/>
    <property type="project" value="UniProtKB-UniRule"/>
</dbReference>
<organism evidence="6 7">
    <name type="scientific">Aphanocapsa feldmannii 277cV</name>
    <dbReference type="NCBI Taxonomy" id="2507553"/>
    <lineage>
        <taxon>Bacteria</taxon>
        <taxon>Bacillati</taxon>
        <taxon>Cyanobacteriota</taxon>
        <taxon>Cyanophyceae</taxon>
        <taxon>Oscillatoriophycideae</taxon>
        <taxon>Chroococcales</taxon>
        <taxon>Microcystaceae</taxon>
        <taxon>Aphanocapsa</taxon>
    </lineage>
</organism>
<evidence type="ECO:0000256" key="3">
    <source>
        <dbReference type="ARBA" id="ARBA00022801"/>
    </source>
</evidence>
<dbReference type="SUPFAM" id="SSF50324">
    <property type="entry name" value="Inorganic pyrophosphatase"/>
    <property type="match status" value="1"/>
</dbReference>
<dbReference type="GO" id="GO:0006796">
    <property type="term" value="P:phosphate-containing compound metabolic process"/>
    <property type="evidence" value="ECO:0007669"/>
    <property type="project" value="InterPro"/>
</dbReference>
<comment type="cofactor">
    <cofactor evidence="1 5">
        <name>Mg(2+)</name>
        <dbReference type="ChEBI" id="CHEBI:18420"/>
    </cofactor>
</comment>
<dbReference type="CDD" id="cd00412">
    <property type="entry name" value="pyrophosphatase"/>
    <property type="match status" value="1"/>
</dbReference>
<feature type="binding site" evidence="5">
    <location>
        <position position="69"/>
    </location>
    <ligand>
        <name>Mg(2+)</name>
        <dbReference type="ChEBI" id="CHEBI:18420"/>
        <label>1</label>
    </ligand>
</feature>
<dbReference type="Pfam" id="PF00719">
    <property type="entry name" value="Pyrophosphatase"/>
    <property type="match status" value="1"/>
</dbReference>
<evidence type="ECO:0000313" key="6">
    <source>
        <dbReference type="EMBL" id="TGG96308.1"/>
    </source>
</evidence>
<dbReference type="EC" id="3.6.1.1" evidence="5"/>
<sequence>MNLANMQPRPEPGVIHVLIEVPAGSRNKYEYDAAAECMALDTVLHSSVVYPFDYGFVPNTMAEDGDPLDAMVIMGQPTFAGCLIRGRPIGILAMVDHGCRDEKLLCVPRNDPRLEGVRSIRQIASQRLEEVAEFFRIYKNFKGERTEILGWQDAEGVDPLLNRCCEAAAAATSVRPDGSARALASLP</sequence>
<comment type="catalytic activity">
    <reaction evidence="5">
        <text>diphosphate + H2O = 2 phosphate + H(+)</text>
        <dbReference type="Rhea" id="RHEA:24576"/>
        <dbReference type="ChEBI" id="CHEBI:15377"/>
        <dbReference type="ChEBI" id="CHEBI:15378"/>
        <dbReference type="ChEBI" id="CHEBI:33019"/>
        <dbReference type="ChEBI" id="CHEBI:43474"/>
        <dbReference type="EC" id="3.6.1.1"/>
    </reaction>
</comment>
<gene>
    <name evidence="5" type="primary">ppa</name>
    <name evidence="6" type="ORF">ERJ67_00975</name>
</gene>
<dbReference type="EMBL" id="SRMO01000021">
    <property type="protein sequence ID" value="TGG96308.1"/>
    <property type="molecule type" value="Genomic_DNA"/>
</dbReference>
<dbReference type="Proteomes" id="UP000317990">
    <property type="component" value="Unassembled WGS sequence"/>
</dbReference>
<evidence type="ECO:0000256" key="1">
    <source>
        <dbReference type="ARBA" id="ARBA00001946"/>
    </source>
</evidence>
<feature type="binding site" evidence="5">
    <location>
        <position position="101"/>
    </location>
    <ligand>
        <name>Mg(2+)</name>
        <dbReference type="ChEBI" id="CHEBI:18420"/>
        <label>1</label>
    </ligand>
</feature>
<comment type="subunit">
    <text evidence="5">Homohexamer.</text>
</comment>
<accession>A0A524RQX0</accession>
<feature type="binding site" evidence="5">
    <location>
        <position position="64"/>
    </location>
    <ligand>
        <name>Mg(2+)</name>
        <dbReference type="ChEBI" id="CHEBI:18420"/>
        <label>1</label>
    </ligand>
</feature>
<dbReference type="PROSITE" id="PS00387">
    <property type="entry name" value="PPASE"/>
    <property type="match status" value="1"/>
</dbReference>
<evidence type="ECO:0000256" key="4">
    <source>
        <dbReference type="ARBA" id="ARBA00022842"/>
    </source>
</evidence>
<comment type="caution">
    <text evidence="5">Lacks conserved residue(s) required for the propagation of feature annotation.</text>
</comment>